<protein>
    <submittedName>
        <fullName evidence="1">Uncharacterized protein</fullName>
    </submittedName>
</protein>
<comment type="caution">
    <text evidence="1">The sequence shown here is derived from an EMBL/GenBank/DDBJ whole genome shotgun (WGS) entry which is preliminary data.</text>
</comment>
<accession>A0A7W4I7F9</accession>
<evidence type="ECO:0000313" key="1">
    <source>
        <dbReference type="EMBL" id="MBB2157698.1"/>
    </source>
</evidence>
<sequence>MVRVNVFDKNLLVAFCDDPTYTSHNELEYVTVKHMSGIFCASNFPLTDADLMNFHIDVARAFERGMPRLGEVIAFFFGENEAERAMLSLLGIDPSRPGKYDFKRHDGQYDWRGVLNDMGRFCDTVDCTQLWRDAAQYGGQGITPHAWQHETQSDRENAIRQLLAEADKALIYGAFIVGDDFNFVWNAVKARGAIDFKIGRLSLDDLCLLSGLSLQIVRNAVSVGALAVDDDQTVAPDDAQAWLQRRRGFIPSRWLDPDDDQFPQGKQAEEGTEKEFVPQTASGERFLPEQVMRMARERNRLSITVGAKGEEEKFNDFYAALQRLKELPLARWRRPNASGNWGLVSARGPWVAVEKAEIDRQIAAKRKEIGP</sequence>
<dbReference type="Proteomes" id="UP000550787">
    <property type="component" value="Unassembled WGS sequence"/>
</dbReference>
<organism evidence="1 2">
    <name type="scientific">Gluconacetobacter diazotrophicus</name>
    <name type="common">Acetobacter diazotrophicus</name>
    <dbReference type="NCBI Taxonomy" id="33996"/>
    <lineage>
        <taxon>Bacteria</taxon>
        <taxon>Pseudomonadati</taxon>
        <taxon>Pseudomonadota</taxon>
        <taxon>Alphaproteobacteria</taxon>
        <taxon>Acetobacterales</taxon>
        <taxon>Acetobacteraceae</taxon>
        <taxon>Gluconacetobacter</taxon>
    </lineage>
</organism>
<proteinExistence type="predicted"/>
<dbReference type="RefSeq" id="WP_183116331.1">
    <property type="nucleotide sequence ID" value="NZ_JABEQG010000039.1"/>
</dbReference>
<gene>
    <name evidence="1" type="ORF">HLH33_15495</name>
</gene>
<evidence type="ECO:0000313" key="2">
    <source>
        <dbReference type="Proteomes" id="UP000550787"/>
    </source>
</evidence>
<name>A0A7W4I7F9_GLUDI</name>
<reference evidence="1 2" key="1">
    <citation type="submission" date="2020-04" db="EMBL/GenBank/DDBJ databases">
        <title>Description of novel Gluconacetobacter.</title>
        <authorList>
            <person name="Sombolestani A."/>
        </authorList>
    </citation>
    <scope>NUCLEOTIDE SEQUENCE [LARGE SCALE GENOMIC DNA]</scope>
    <source>
        <strain evidence="1 2">LMG 7603</strain>
    </source>
</reference>
<dbReference type="EMBL" id="JABEQG010000039">
    <property type="protein sequence ID" value="MBB2157698.1"/>
    <property type="molecule type" value="Genomic_DNA"/>
</dbReference>
<dbReference type="AlphaFoldDB" id="A0A7W4I7F9"/>